<dbReference type="InterPro" id="IPR011944">
    <property type="entry name" value="Steroid_delta5-4_isomerase"/>
</dbReference>
<feature type="domain" description="SnoaL-like" evidence="1">
    <location>
        <begin position="12"/>
        <end position="115"/>
    </location>
</feature>
<evidence type="ECO:0000313" key="3">
    <source>
        <dbReference type="Proteomes" id="UP001379533"/>
    </source>
</evidence>
<name>A0ABZ2KNG3_9BACT</name>
<dbReference type="InterPro" id="IPR037401">
    <property type="entry name" value="SnoaL-like"/>
</dbReference>
<proteinExistence type="predicted"/>
<accession>A0ABZ2KNG3</accession>
<dbReference type="Gene3D" id="3.10.450.50">
    <property type="match status" value="1"/>
</dbReference>
<dbReference type="InterPro" id="IPR032710">
    <property type="entry name" value="NTF2-like_dom_sf"/>
</dbReference>
<sequence length="124" mass="13293">MNEVRNPEDMNEAFARAANSGKIEALLALYEPDAVLIGQDGGERRGLAAIRQELTALLALGGKIEAKNRYAVTLGDIALLSADWRLESTAPDGAPLIVGGRSAEVVRRQPDGRWLYVLDHPSGA</sequence>
<reference evidence="2 3" key="1">
    <citation type="submission" date="2021-12" db="EMBL/GenBank/DDBJ databases">
        <title>Discovery of the Pendulisporaceae a myxobacterial family with distinct sporulation behavior and unique specialized metabolism.</title>
        <authorList>
            <person name="Garcia R."/>
            <person name="Popoff A."/>
            <person name="Bader C.D."/>
            <person name="Loehr J."/>
            <person name="Walesch S."/>
            <person name="Walt C."/>
            <person name="Boldt J."/>
            <person name="Bunk B."/>
            <person name="Haeckl F.J.F.P.J."/>
            <person name="Gunesch A.P."/>
            <person name="Birkelbach J."/>
            <person name="Nuebel U."/>
            <person name="Pietschmann T."/>
            <person name="Bach T."/>
            <person name="Mueller R."/>
        </authorList>
    </citation>
    <scope>NUCLEOTIDE SEQUENCE [LARGE SCALE GENOMIC DNA]</scope>
    <source>
        <strain evidence="2 3">MSr12523</strain>
    </source>
</reference>
<gene>
    <name evidence="2" type="ORF">LZC95_16965</name>
</gene>
<evidence type="ECO:0000259" key="1">
    <source>
        <dbReference type="Pfam" id="PF12680"/>
    </source>
</evidence>
<dbReference type="RefSeq" id="WP_394849124.1">
    <property type="nucleotide sequence ID" value="NZ_CP089982.1"/>
</dbReference>
<dbReference type="Proteomes" id="UP001379533">
    <property type="component" value="Chromosome"/>
</dbReference>
<organism evidence="2 3">
    <name type="scientific">Pendulispora brunnea</name>
    <dbReference type="NCBI Taxonomy" id="2905690"/>
    <lineage>
        <taxon>Bacteria</taxon>
        <taxon>Pseudomonadati</taxon>
        <taxon>Myxococcota</taxon>
        <taxon>Myxococcia</taxon>
        <taxon>Myxococcales</taxon>
        <taxon>Sorangiineae</taxon>
        <taxon>Pendulisporaceae</taxon>
        <taxon>Pendulispora</taxon>
    </lineage>
</organism>
<keyword evidence="3" id="KW-1185">Reference proteome</keyword>
<dbReference type="NCBIfam" id="TIGR02246">
    <property type="entry name" value="SgcJ/EcaC family oxidoreductase"/>
    <property type="match status" value="1"/>
</dbReference>
<dbReference type="SUPFAM" id="SSF54427">
    <property type="entry name" value="NTF2-like"/>
    <property type="match status" value="1"/>
</dbReference>
<dbReference type="EMBL" id="CP089982">
    <property type="protein sequence ID" value="WXA98514.1"/>
    <property type="molecule type" value="Genomic_DNA"/>
</dbReference>
<protein>
    <submittedName>
        <fullName evidence="2">SgcJ/EcaC family oxidoreductase</fullName>
    </submittedName>
</protein>
<dbReference type="Pfam" id="PF12680">
    <property type="entry name" value="SnoaL_2"/>
    <property type="match status" value="1"/>
</dbReference>
<evidence type="ECO:0000313" key="2">
    <source>
        <dbReference type="EMBL" id="WXA98514.1"/>
    </source>
</evidence>